<reference evidence="2" key="1">
    <citation type="journal article" date="2022" name="Nat. Microbiol.">
        <title>Unique mobile elements and scalable gene flow at the prokaryote-eukaryote boundary revealed by circularized Asgard archaea genomes.</title>
        <authorList>
            <person name="Wu F."/>
            <person name="Speth D.R."/>
            <person name="Philosof A."/>
            <person name="Cremiere A."/>
            <person name="Narayanan A."/>
            <person name="Barco R.A."/>
            <person name="Connon S.A."/>
            <person name="Amend J.P."/>
            <person name="Antoshechkin I.A."/>
            <person name="Orphan V.J."/>
        </authorList>
    </citation>
    <scope>NUCLEOTIDE SEQUENCE</scope>
    <source>
        <strain evidence="2">PM71</strain>
    </source>
</reference>
<keyword evidence="1" id="KW-0812">Transmembrane</keyword>
<feature type="transmembrane region" description="Helical" evidence="1">
    <location>
        <begin position="6"/>
        <end position="25"/>
    </location>
</feature>
<dbReference type="Proteomes" id="UP001201020">
    <property type="component" value="Chromosome"/>
</dbReference>
<name>A0A9Y1BKU8_9ARCH</name>
<feature type="transmembrane region" description="Helical" evidence="1">
    <location>
        <begin position="64"/>
        <end position="83"/>
    </location>
</feature>
<protein>
    <submittedName>
        <fullName evidence="2">Uncharacterized protein</fullName>
    </submittedName>
</protein>
<keyword evidence="1" id="KW-1133">Transmembrane helix</keyword>
<accession>A0A9Y1BKU8</accession>
<gene>
    <name evidence="2" type="ORF">K9W45_12885</name>
</gene>
<keyword evidence="1" id="KW-0472">Membrane</keyword>
<feature type="transmembrane region" description="Helical" evidence="1">
    <location>
        <begin position="37"/>
        <end position="58"/>
    </location>
</feature>
<feature type="transmembrane region" description="Helical" evidence="1">
    <location>
        <begin position="137"/>
        <end position="159"/>
    </location>
</feature>
<feature type="transmembrane region" description="Helical" evidence="1">
    <location>
        <begin position="171"/>
        <end position="194"/>
    </location>
</feature>
<evidence type="ECO:0000313" key="2">
    <source>
        <dbReference type="EMBL" id="UJG40716.1"/>
    </source>
</evidence>
<dbReference type="AlphaFoldDB" id="A0A9Y1BKU8"/>
<proteinExistence type="predicted"/>
<evidence type="ECO:0000256" key="1">
    <source>
        <dbReference type="SAM" id="Phobius"/>
    </source>
</evidence>
<dbReference type="EMBL" id="CP084166">
    <property type="protein sequence ID" value="UJG40716.1"/>
    <property type="molecule type" value="Genomic_DNA"/>
</dbReference>
<sequence length="359" mass="40230">MINLTFSTLIMFISTIPEFIALVMCAINFRKKRYLHYLYMFATWFFLWLGNLLLAIGYLTLNLVVYKVGLLVTIPLTFFIMLLVDSISRESIEPFKLSIVMIVSTLAFAFGLEKNVVALNVSKLGEVGPIVVGRFNYALAASFLVSSVLWFYYFLVLYLKSPKNLRKIASINLLGAIIGGPLAGLVYASGIVWYLPGTDYFLIAIGALLTTYSFSKEPKLGYILPFKVSRLLLIDIESGLPLFSHTWDNSGLVDSYLFSGAIHGITNILNESLHKGLVKEIRLEEASLIIKASEEKDYPVAFVLITNKTSAILSQSLDLLEKNITRTIPKEKIEEITINQSSNLESYIESAFPYVVSYT</sequence>
<organism evidence="2">
    <name type="scientific">Candidatus Heimdallarchaeum aukensis</name>
    <dbReference type="NCBI Taxonomy" id="2876573"/>
    <lineage>
        <taxon>Archaea</taxon>
        <taxon>Promethearchaeati</taxon>
        <taxon>Candidatus Heimdallarchaeota</taxon>
        <taxon>Candidatus Heimdallarchaeia (ex Rinke et al. 2021) (nom. nud.)</taxon>
        <taxon>Candidatus Heimdallarchaeales</taxon>
        <taxon>Candidatus Heimdallarchaeaceae</taxon>
        <taxon>Candidatus Heimdallarchaeum</taxon>
    </lineage>
</organism>
<feature type="transmembrane region" description="Helical" evidence="1">
    <location>
        <begin position="95"/>
        <end position="112"/>
    </location>
</feature>